<dbReference type="InterPro" id="IPR016032">
    <property type="entry name" value="Sig_transdc_resp-reg_C-effctor"/>
</dbReference>
<dbReference type="SUPFAM" id="SSF52172">
    <property type="entry name" value="CheY-like"/>
    <property type="match status" value="1"/>
</dbReference>
<dbReference type="PANTHER" id="PTHR45566:SF1">
    <property type="entry name" value="HTH-TYPE TRANSCRIPTIONAL REGULATOR YHJB-RELATED"/>
    <property type="match status" value="1"/>
</dbReference>
<name>A0ABN7JUV1_9HYPH</name>
<dbReference type="SUPFAM" id="SSF46894">
    <property type="entry name" value="C-terminal effector domain of the bipartite response regulators"/>
    <property type="match status" value="1"/>
</dbReference>
<dbReference type="Proteomes" id="UP000606921">
    <property type="component" value="Unassembled WGS sequence"/>
</dbReference>
<protein>
    <submittedName>
        <fullName evidence="2">DNA-binding response regulator</fullName>
    </submittedName>
</protein>
<keyword evidence="3" id="KW-1185">Reference proteome</keyword>
<dbReference type="PROSITE" id="PS00622">
    <property type="entry name" value="HTH_LUXR_1"/>
    <property type="match status" value="1"/>
</dbReference>
<dbReference type="Pfam" id="PF00196">
    <property type="entry name" value="GerE"/>
    <property type="match status" value="1"/>
</dbReference>
<keyword evidence="2" id="KW-0238">DNA-binding</keyword>
<dbReference type="InterPro" id="IPR051015">
    <property type="entry name" value="EvgA-like"/>
</dbReference>
<evidence type="ECO:0000259" key="1">
    <source>
        <dbReference type="PROSITE" id="PS50043"/>
    </source>
</evidence>
<dbReference type="InterPro" id="IPR000792">
    <property type="entry name" value="Tscrpt_reg_LuxR_C"/>
</dbReference>
<dbReference type="RefSeq" id="WP_235988695.1">
    <property type="nucleotide sequence ID" value="NZ_CABFWF030000013.1"/>
</dbReference>
<dbReference type="Gene3D" id="3.40.50.2300">
    <property type="match status" value="1"/>
</dbReference>
<dbReference type="PRINTS" id="PR00038">
    <property type="entry name" value="HTHLUXR"/>
</dbReference>
<dbReference type="GO" id="GO:0003677">
    <property type="term" value="F:DNA binding"/>
    <property type="evidence" value="ECO:0007669"/>
    <property type="project" value="UniProtKB-KW"/>
</dbReference>
<accession>A0ABN7JUV1</accession>
<evidence type="ECO:0000313" key="3">
    <source>
        <dbReference type="Proteomes" id="UP000606921"/>
    </source>
</evidence>
<dbReference type="SMART" id="SM00421">
    <property type="entry name" value="HTH_LUXR"/>
    <property type="match status" value="1"/>
</dbReference>
<gene>
    <name evidence="2" type="ORF">REJC140_03819</name>
</gene>
<sequence length="260" mass="27873">MDNVIVYTPLQREAASTIGDDVAQGSADRQRLGSGYVALIDHRILDRECLAHSLKYHKIGWPVLTFATLEELRAAALKDGPPTAVLFNTGNRFVNHQHFCAGIEEMVAALAPAPVVVLSEDQAINTVLDVIGLGARGYIPTSNNIEVCVQAISLAIAGGRFLPASSVLAMRELPSLVSETMPALRFTERQTAVAEALRCGKANKVIAAELNLCESTVKVHIRNIMKKLGATNRTEVASKIAEAARKADRRAPAGSRTGQP</sequence>
<evidence type="ECO:0000313" key="2">
    <source>
        <dbReference type="EMBL" id="CAD7044432.1"/>
    </source>
</evidence>
<dbReference type="PROSITE" id="PS50043">
    <property type="entry name" value="HTH_LUXR_2"/>
    <property type="match status" value="1"/>
</dbReference>
<dbReference type="InterPro" id="IPR011006">
    <property type="entry name" value="CheY-like_superfamily"/>
</dbReference>
<feature type="domain" description="HTH luxR-type" evidence="1">
    <location>
        <begin position="179"/>
        <end position="244"/>
    </location>
</feature>
<dbReference type="EMBL" id="CABFWF030000013">
    <property type="protein sequence ID" value="CAD7044432.1"/>
    <property type="molecule type" value="Genomic_DNA"/>
</dbReference>
<reference evidence="2 3" key="1">
    <citation type="submission" date="2020-11" db="EMBL/GenBank/DDBJ databases">
        <authorList>
            <person name="Lassalle F."/>
        </authorList>
    </citation>
    <scope>NUCLEOTIDE SEQUENCE [LARGE SCALE GENOMIC DNA]</scope>
    <source>
        <strain evidence="2 3">JC140</strain>
    </source>
</reference>
<proteinExistence type="predicted"/>
<comment type="caution">
    <text evidence="2">The sequence shown here is derived from an EMBL/GenBank/DDBJ whole genome shotgun (WGS) entry which is preliminary data.</text>
</comment>
<dbReference type="CDD" id="cd06170">
    <property type="entry name" value="LuxR_C_like"/>
    <property type="match status" value="1"/>
</dbReference>
<dbReference type="PANTHER" id="PTHR45566">
    <property type="entry name" value="HTH-TYPE TRANSCRIPTIONAL REGULATOR YHJB-RELATED"/>
    <property type="match status" value="1"/>
</dbReference>
<organism evidence="2 3">
    <name type="scientific">Pseudorhizobium endolithicum</name>
    <dbReference type="NCBI Taxonomy" id="1191678"/>
    <lineage>
        <taxon>Bacteria</taxon>
        <taxon>Pseudomonadati</taxon>
        <taxon>Pseudomonadota</taxon>
        <taxon>Alphaproteobacteria</taxon>
        <taxon>Hyphomicrobiales</taxon>
        <taxon>Rhizobiaceae</taxon>
        <taxon>Rhizobium/Agrobacterium group</taxon>
        <taxon>Pseudorhizobium</taxon>
    </lineage>
</organism>